<keyword evidence="1" id="KW-1133">Transmembrane helix</keyword>
<dbReference type="KEGG" id="lpk:LACPI_0453"/>
<protein>
    <submittedName>
        <fullName evidence="2">Uncharacterized protein</fullName>
    </submittedName>
</protein>
<evidence type="ECO:0000256" key="1">
    <source>
        <dbReference type="SAM" id="Phobius"/>
    </source>
</evidence>
<proteinExistence type="predicted"/>
<evidence type="ECO:0000313" key="2">
    <source>
        <dbReference type="EMBL" id="CEN27653.1"/>
    </source>
</evidence>
<keyword evidence="1" id="KW-0472">Membrane</keyword>
<evidence type="ECO:0000313" key="3">
    <source>
        <dbReference type="Proteomes" id="UP000033166"/>
    </source>
</evidence>
<feature type="transmembrane region" description="Helical" evidence="1">
    <location>
        <begin position="12"/>
        <end position="29"/>
    </location>
</feature>
<dbReference type="AlphaFoldDB" id="A0A0D6DV67"/>
<reference evidence="3" key="1">
    <citation type="submission" date="2015-01" db="EMBL/GenBank/DDBJ databases">
        <authorList>
            <person name="Andreevskaya M."/>
        </authorList>
    </citation>
    <scope>NUCLEOTIDE SEQUENCE [LARGE SCALE GENOMIC DNA]</scope>
    <source>
        <strain evidence="3">MKFS47</strain>
    </source>
</reference>
<sequence>MKRKRKKRVLGLMSYMIALVIVGSGLLMYRNYTQQVTIERQEARYQKLSKEMKHLTIDEYLARDLDIKQIEKVQKKVNTEKDKVVQSKYKVLQDKLSLINTKLALQEAVNSLFKTPALNGLTLIEEELKDNITVSDIDKIDLSVLPESVFKTTLVQLKSEAKTKIEVVSEETNDENEDDVAYN</sequence>
<organism evidence="2 3">
    <name type="scientific">Pseudolactococcus piscium MKFS47</name>
    <dbReference type="NCBI Taxonomy" id="297352"/>
    <lineage>
        <taxon>Bacteria</taxon>
        <taxon>Bacillati</taxon>
        <taxon>Bacillota</taxon>
        <taxon>Bacilli</taxon>
        <taxon>Lactobacillales</taxon>
        <taxon>Streptococcaceae</taxon>
        <taxon>Pseudolactococcus</taxon>
    </lineage>
</organism>
<name>A0A0D6DV67_9LACT</name>
<dbReference type="RefSeq" id="WP_047914909.1">
    <property type="nucleotide sequence ID" value="NZ_LN774769.1"/>
</dbReference>
<dbReference type="Proteomes" id="UP000033166">
    <property type="component" value="Chromosome I"/>
</dbReference>
<keyword evidence="1" id="KW-0812">Transmembrane</keyword>
<dbReference type="HOGENOM" id="CLU_1473424_0_0_9"/>
<accession>A0A0D6DV67</accession>
<dbReference type="EMBL" id="LN774769">
    <property type="protein sequence ID" value="CEN27653.1"/>
    <property type="molecule type" value="Genomic_DNA"/>
</dbReference>
<gene>
    <name evidence="2" type="ORF">LACPI_0453</name>
</gene>